<comment type="subcellular location">
    <subcellularLocation>
        <location evidence="1">Cell membrane</location>
        <topology evidence="1">Multi-pass membrane protein</topology>
    </subcellularLocation>
</comment>
<evidence type="ECO:0000259" key="8">
    <source>
        <dbReference type="Pfam" id="PF06271"/>
    </source>
</evidence>
<dbReference type="PANTHER" id="PTHR36115:SF4">
    <property type="entry name" value="MEMBRANE PROTEIN"/>
    <property type="match status" value="1"/>
</dbReference>
<reference evidence="9" key="1">
    <citation type="submission" date="2016-10" db="EMBL/GenBank/DDBJ databases">
        <authorList>
            <person name="de Groot N.N."/>
        </authorList>
    </citation>
    <scope>NUCLEOTIDE SEQUENCE</scope>
</reference>
<keyword evidence="5 7" id="KW-0472">Membrane</keyword>
<dbReference type="Pfam" id="PF06271">
    <property type="entry name" value="RDD"/>
    <property type="match status" value="1"/>
</dbReference>
<evidence type="ECO:0000256" key="7">
    <source>
        <dbReference type="SAM" id="Phobius"/>
    </source>
</evidence>
<name>A0A1W1CZ76_9ZZZZ</name>
<dbReference type="AlphaFoldDB" id="A0A1W1CZ76"/>
<dbReference type="PANTHER" id="PTHR36115">
    <property type="entry name" value="PROLINE-RICH ANTIGEN HOMOLOG-RELATED"/>
    <property type="match status" value="1"/>
</dbReference>
<evidence type="ECO:0000256" key="6">
    <source>
        <dbReference type="SAM" id="MobiDB-lite"/>
    </source>
</evidence>
<feature type="transmembrane region" description="Helical" evidence="7">
    <location>
        <begin position="127"/>
        <end position="149"/>
    </location>
</feature>
<evidence type="ECO:0000256" key="5">
    <source>
        <dbReference type="ARBA" id="ARBA00023136"/>
    </source>
</evidence>
<accession>A0A1W1CZ76</accession>
<keyword evidence="4 7" id="KW-1133">Transmembrane helix</keyword>
<dbReference type="InterPro" id="IPR051791">
    <property type="entry name" value="Pra-immunoreactive"/>
</dbReference>
<proteinExistence type="predicted"/>
<evidence type="ECO:0000256" key="3">
    <source>
        <dbReference type="ARBA" id="ARBA00022692"/>
    </source>
</evidence>
<evidence type="ECO:0000256" key="4">
    <source>
        <dbReference type="ARBA" id="ARBA00022989"/>
    </source>
</evidence>
<keyword evidence="2" id="KW-1003">Cell membrane</keyword>
<evidence type="ECO:0000313" key="9">
    <source>
        <dbReference type="EMBL" id="SFV71176.1"/>
    </source>
</evidence>
<gene>
    <name evidence="9" type="ORF">MNB_SV-13-768</name>
</gene>
<feature type="transmembrane region" description="Helical" evidence="7">
    <location>
        <begin position="79"/>
        <end position="98"/>
    </location>
</feature>
<evidence type="ECO:0000256" key="2">
    <source>
        <dbReference type="ARBA" id="ARBA00022475"/>
    </source>
</evidence>
<organism evidence="9">
    <name type="scientific">hydrothermal vent metagenome</name>
    <dbReference type="NCBI Taxonomy" id="652676"/>
    <lineage>
        <taxon>unclassified sequences</taxon>
        <taxon>metagenomes</taxon>
        <taxon>ecological metagenomes</taxon>
    </lineage>
</organism>
<evidence type="ECO:0000256" key="1">
    <source>
        <dbReference type="ARBA" id="ARBA00004651"/>
    </source>
</evidence>
<keyword evidence="3 7" id="KW-0812">Transmembrane</keyword>
<dbReference type="EMBL" id="FPHM01000211">
    <property type="protein sequence ID" value="SFV71176.1"/>
    <property type="molecule type" value="Genomic_DNA"/>
</dbReference>
<dbReference type="InterPro" id="IPR010432">
    <property type="entry name" value="RDD"/>
</dbReference>
<feature type="domain" description="RDD" evidence="8">
    <location>
        <begin position="42"/>
        <end position="161"/>
    </location>
</feature>
<protein>
    <submittedName>
        <fullName evidence="9">FIG00732228: membrane protein</fullName>
    </submittedName>
</protein>
<sequence>MAKQRFRDVKQGKSPQEEPIKSKNIKKIQKENLDDIYYASVRLKIKAFLTDAFMLVLPIMYIVFYFVMGGREEFASDMLLGWVYILVPLVIIQTLFMAKTGQTPGYRNYRISVVDNHTKKIPSFGIILFRNLSAILSLFTIIGWIFMFFRKDNRNLHDILSATTIILKK</sequence>
<feature type="region of interest" description="Disordered" evidence="6">
    <location>
        <begin position="1"/>
        <end position="21"/>
    </location>
</feature>
<feature type="transmembrane region" description="Helical" evidence="7">
    <location>
        <begin position="48"/>
        <end position="67"/>
    </location>
</feature>
<dbReference type="GO" id="GO:0005886">
    <property type="term" value="C:plasma membrane"/>
    <property type="evidence" value="ECO:0007669"/>
    <property type="project" value="UniProtKB-SubCell"/>
</dbReference>